<dbReference type="Gene3D" id="1.10.10.10">
    <property type="entry name" value="Winged helix-like DNA-binding domain superfamily/Winged helix DNA-binding domain"/>
    <property type="match status" value="1"/>
</dbReference>
<evidence type="ECO:0000256" key="1">
    <source>
        <dbReference type="ARBA" id="ARBA00023015"/>
    </source>
</evidence>
<feature type="domain" description="HTH hxlR-type" evidence="4">
    <location>
        <begin position="8"/>
        <end position="77"/>
    </location>
</feature>
<organism evidence="5 6">
    <name type="scientific">Jeotgalibacillus marinus</name>
    <dbReference type="NCBI Taxonomy" id="86667"/>
    <lineage>
        <taxon>Bacteria</taxon>
        <taxon>Bacillati</taxon>
        <taxon>Bacillota</taxon>
        <taxon>Bacilli</taxon>
        <taxon>Bacillales</taxon>
        <taxon>Caryophanaceae</taxon>
        <taxon>Jeotgalibacillus</taxon>
    </lineage>
</organism>
<evidence type="ECO:0000256" key="2">
    <source>
        <dbReference type="ARBA" id="ARBA00023125"/>
    </source>
</evidence>
<dbReference type="Pfam" id="PF01638">
    <property type="entry name" value="HxlR"/>
    <property type="match status" value="1"/>
</dbReference>
<proteinExistence type="predicted"/>
<dbReference type="PANTHER" id="PTHR33204:SF29">
    <property type="entry name" value="TRANSCRIPTIONAL REGULATOR"/>
    <property type="match status" value="1"/>
</dbReference>
<name>A0ABV3Q383_9BACL</name>
<dbReference type="InterPro" id="IPR036390">
    <property type="entry name" value="WH_DNA-bd_sf"/>
</dbReference>
<accession>A0ABV3Q383</accession>
<dbReference type="RefSeq" id="WP_367779285.1">
    <property type="nucleotide sequence ID" value="NZ_JBFMIA010000005.1"/>
</dbReference>
<dbReference type="SUPFAM" id="SSF46785">
    <property type="entry name" value="Winged helix' DNA-binding domain"/>
    <property type="match status" value="1"/>
</dbReference>
<comment type="caution">
    <text evidence="5">The sequence shown here is derived from an EMBL/GenBank/DDBJ whole genome shotgun (WGS) entry which is preliminary data.</text>
</comment>
<reference evidence="5 6" key="1">
    <citation type="journal article" date="1979" name="Int. J. Syst. Evol. Microbiol.">
        <title>Bacillus globisporus subsp. marinus subsp. nov.</title>
        <authorList>
            <person name="Liu H."/>
        </authorList>
    </citation>
    <scope>NUCLEOTIDE SEQUENCE [LARGE SCALE GENOMIC DNA]</scope>
    <source>
        <strain evidence="5 6">DSM 1297</strain>
    </source>
</reference>
<keyword evidence="3" id="KW-0804">Transcription</keyword>
<keyword evidence="2" id="KW-0238">DNA-binding</keyword>
<dbReference type="PROSITE" id="PS51118">
    <property type="entry name" value="HTH_HXLR"/>
    <property type="match status" value="1"/>
</dbReference>
<dbReference type="EMBL" id="JBFMIA010000005">
    <property type="protein sequence ID" value="MEW9501802.1"/>
    <property type="molecule type" value="Genomic_DNA"/>
</dbReference>
<gene>
    <name evidence="5" type="ORF">AB1471_08295</name>
</gene>
<keyword evidence="1" id="KW-0805">Transcription regulation</keyword>
<dbReference type="InterPro" id="IPR002577">
    <property type="entry name" value="HTH_HxlR"/>
</dbReference>
<sequence>MNRKKYLNEFDATMQIIQGKWKVMILYHLYENQPTRFGEMQRYIRDTSHKTLTKQLRELENDELIERIVYPEVPPRV</sequence>
<protein>
    <submittedName>
        <fullName evidence="5">Helix-turn-helix domain-containing protein</fullName>
    </submittedName>
</protein>
<dbReference type="Proteomes" id="UP001556040">
    <property type="component" value="Unassembled WGS sequence"/>
</dbReference>
<evidence type="ECO:0000313" key="6">
    <source>
        <dbReference type="Proteomes" id="UP001556040"/>
    </source>
</evidence>
<dbReference type="InterPro" id="IPR036388">
    <property type="entry name" value="WH-like_DNA-bd_sf"/>
</dbReference>
<evidence type="ECO:0000256" key="3">
    <source>
        <dbReference type="ARBA" id="ARBA00023163"/>
    </source>
</evidence>
<keyword evidence="6" id="KW-1185">Reference proteome</keyword>
<dbReference type="PANTHER" id="PTHR33204">
    <property type="entry name" value="TRANSCRIPTIONAL REGULATOR, MARR FAMILY"/>
    <property type="match status" value="1"/>
</dbReference>
<evidence type="ECO:0000313" key="5">
    <source>
        <dbReference type="EMBL" id="MEW9501802.1"/>
    </source>
</evidence>
<evidence type="ECO:0000259" key="4">
    <source>
        <dbReference type="PROSITE" id="PS51118"/>
    </source>
</evidence>